<sequence length="439" mass="48730">MQHAALEYAPAGFHATHQSQQQQQPHQTSAAAQAHIAQLPPSSQDSQVHTDEAQPNKRRKLNPQSTRKTIIDRVLTRADDTHRKSNGWPAVPPPDMDLPQFVNPRELMLRPVTPRPEFNWDNNFLFQSTVFEPDELVPIRPVGRPLGSRKQPPPSTSPSSLQAVRHVGTPSAAIAPKVEAPSTAPTPPRQQQYALPEVPSFDQSAALMQKRRDSGAHVHLGGSNDIEAERASPTTSPYPRHRTMSLTSDTGSIYSDASARSNSPAPLPSSTAASSPPKPLPTPKKANPPTPNQPARMMKKKKKKKGNGKYIQPSRQTTNLPHSPPPNVQFIPGTRPIPPEISSLVQRLKAATRKENFPQRTSLRRFEEFDSRYGYLKRSSILWKVWFGDTRLFTEKWWRFFAMTGKGQELGRGDEDDDEIVGADGGDGAAEREREADLL</sequence>
<feature type="compositionally biased region" description="Basic and acidic residues" evidence="1">
    <location>
        <begin position="69"/>
        <end position="83"/>
    </location>
</feature>
<feature type="region of interest" description="Disordered" evidence="1">
    <location>
        <begin position="141"/>
        <end position="326"/>
    </location>
</feature>
<feature type="compositionally biased region" description="Low complexity" evidence="1">
    <location>
        <begin position="14"/>
        <end position="35"/>
    </location>
</feature>
<dbReference type="Proteomes" id="UP000070133">
    <property type="component" value="Unassembled WGS sequence"/>
</dbReference>
<name>A0A139H430_9PEZI</name>
<feature type="compositionally biased region" description="Basic and acidic residues" evidence="1">
    <location>
        <begin position="429"/>
        <end position="439"/>
    </location>
</feature>
<protein>
    <submittedName>
        <fullName evidence="2">Uncharacterized protein</fullName>
    </submittedName>
</protein>
<feature type="compositionally biased region" description="Low complexity" evidence="1">
    <location>
        <begin position="261"/>
        <end position="275"/>
    </location>
</feature>
<dbReference type="OrthoDB" id="3649537at2759"/>
<accession>A0A139H430</accession>
<feature type="compositionally biased region" description="Polar residues" evidence="1">
    <location>
        <begin position="244"/>
        <end position="260"/>
    </location>
</feature>
<organism evidence="2 3">
    <name type="scientific">Pseudocercospora eumusae</name>
    <dbReference type="NCBI Taxonomy" id="321146"/>
    <lineage>
        <taxon>Eukaryota</taxon>
        <taxon>Fungi</taxon>
        <taxon>Dikarya</taxon>
        <taxon>Ascomycota</taxon>
        <taxon>Pezizomycotina</taxon>
        <taxon>Dothideomycetes</taxon>
        <taxon>Dothideomycetidae</taxon>
        <taxon>Mycosphaerellales</taxon>
        <taxon>Mycosphaerellaceae</taxon>
        <taxon>Pseudocercospora</taxon>
    </lineage>
</organism>
<feature type="compositionally biased region" description="Pro residues" evidence="1">
    <location>
        <begin position="276"/>
        <end position="292"/>
    </location>
</feature>
<feature type="region of interest" description="Disordered" evidence="1">
    <location>
        <begin position="1"/>
        <end position="97"/>
    </location>
</feature>
<evidence type="ECO:0000313" key="3">
    <source>
        <dbReference type="Proteomes" id="UP000070133"/>
    </source>
</evidence>
<dbReference type="EMBL" id="LFZN01000150">
    <property type="protein sequence ID" value="KXS97203.1"/>
    <property type="molecule type" value="Genomic_DNA"/>
</dbReference>
<feature type="compositionally biased region" description="Basic residues" evidence="1">
    <location>
        <begin position="297"/>
        <end position="307"/>
    </location>
</feature>
<keyword evidence="3" id="KW-1185">Reference proteome</keyword>
<comment type="caution">
    <text evidence="2">The sequence shown here is derived from an EMBL/GenBank/DDBJ whole genome shotgun (WGS) entry which is preliminary data.</text>
</comment>
<reference evidence="2 3" key="1">
    <citation type="submission" date="2015-07" db="EMBL/GenBank/DDBJ databases">
        <title>Comparative genomics of the Sigatoka disease complex on banana suggests a link between parallel evolutionary changes in Pseudocercospora fijiensis and Pseudocercospora eumusae and increased virulence on the banana host.</title>
        <authorList>
            <person name="Chang T.-C."/>
            <person name="Salvucci A."/>
            <person name="Crous P.W."/>
            <person name="Stergiopoulos I."/>
        </authorList>
    </citation>
    <scope>NUCLEOTIDE SEQUENCE [LARGE SCALE GENOMIC DNA]</scope>
    <source>
        <strain evidence="2 3">CBS 114824</strain>
    </source>
</reference>
<evidence type="ECO:0000256" key="1">
    <source>
        <dbReference type="SAM" id="MobiDB-lite"/>
    </source>
</evidence>
<gene>
    <name evidence="2" type="ORF">AC578_863</name>
</gene>
<feature type="region of interest" description="Disordered" evidence="1">
    <location>
        <begin position="408"/>
        <end position="439"/>
    </location>
</feature>
<evidence type="ECO:0000313" key="2">
    <source>
        <dbReference type="EMBL" id="KXS97203.1"/>
    </source>
</evidence>
<dbReference type="AlphaFoldDB" id="A0A139H430"/>
<proteinExistence type="predicted"/>